<dbReference type="InterPro" id="IPR027405">
    <property type="entry name" value="YidB-like"/>
</dbReference>
<dbReference type="Gene3D" id="1.10.10.690">
    <property type="entry name" value="YidB-like"/>
    <property type="match status" value="1"/>
</dbReference>
<evidence type="ECO:0000313" key="2">
    <source>
        <dbReference type="Proteomes" id="UP001363010"/>
    </source>
</evidence>
<dbReference type="InterPro" id="IPR045372">
    <property type="entry name" value="YidB"/>
</dbReference>
<accession>A0ABU8WBU2</accession>
<gene>
    <name evidence="1" type="ORF">WKW80_33915</name>
</gene>
<evidence type="ECO:0000313" key="1">
    <source>
        <dbReference type="EMBL" id="MEJ8826939.1"/>
    </source>
</evidence>
<sequence length="161" mass="16580">MGFLSEILGGLANNALGGRGDTRTAGGARSPLLMALLPIVLSMLSQRARNSSGAAASASGGGFGGLGDLLERFTQRGYGPQAASWVGTGENKPLPPEAIDEVFDTQELQQMANQAGVSRDDVRSGLSELLPDVIDHVTPGGAVPEADSLSASVDDYLRRLS</sequence>
<name>A0ABU8WBU2_9BURK</name>
<dbReference type="Proteomes" id="UP001363010">
    <property type="component" value="Unassembled WGS sequence"/>
</dbReference>
<dbReference type="EMBL" id="JBBKZV010000046">
    <property type="protein sequence ID" value="MEJ8826939.1"/>
    <property type="molecule type" value="Genomic_DNA"/>
</dbReference>
<dbReference type="SUPFAM" id="SSF140804">
    <property type="entry name" value="YidB-like"/>
    <property type="match status" value="1"/>
</dbReference>
<organism evidence="1 2">
    <name type="scientific">Variovorax humicola</name>
    <dbReference type="NCBI Taxonomy" id="1769758"/>
    <lineage>
        <taxon>Bacteria</taxon>
        <taxon>Pseudomonadati</taxon>
        <taxon>Pseudomonadota</taxon>
        <taxon>Betaproteobacteria</taxon>
        <taxon>Burkholderiales</taxon>
        <taxon>Comamonadaceae</taxon>
        <taxon>Variovorax</taxon>
    </lineage>
</organism>
<protein>
    <submittedName>
        <fullName evidence="1">YidB family protein</fullName>
    </submittedName>
</protein>
<comment type="caution">
    <text evidence="1">The sequence shown here is derived from an EMBL/GenBank/DDBJ whole genome shotgun (WGS) entry which is preliminary data.</text>
</comment>
<proteinExistence type="predicted"/>
<dbReference type="Pfam" id="PF20159">
    <property type="entry name" value="YidB"/>
    <property type="match status" value="1"/>
</dbReference>
<dbReference type="RefSeq" id="WP_340367971.1">
    <property type="nucleotide sequence ID" value="NZ_JBBKZV010000046.1"/>
</dbReference>
<reference evidence="1 2" key="1">
    <citation type="submission" date="2024-03" db="EMBL/GenBank/DDBJ databases">
        <title>Novel species of the genus Variovorax.</title>
        <authorList>
            <person name="Liu Q."/>
            <person name="Xin Y.-H."/>
        </authorList>
    </citation>
    <scope>NUCLEOTIDE SEQUENCE [LARGE SCALE GENOMIC DNA]</scope>
    <source>
        <strain evidence="1 2">KACC 18501</strain>
    </source>
</reference>
<keyword evidence="2" id="KW-1185">Reference proteome</keyword>